<organism evidence="3">
    <name type="scientific">Mycobacterium xenopi 4042</name>
    <dbReference type="NCBI Taxonomy" id="1299334"/>
    <lineage>
        <taxon>Bacteria</taxon>
        <taxon>Bacillati</taxon>
        <taxon>Actinomycetota</taxon>
        <taxon>Actinomycetes</taxon>
        <taxon>Mycobacteriales</taxon>
        <taxon>Mycobacteriaceae</taxon>
        <taxon>Mycobacterium</taxon>
    </lineage>
</organism>
<dbReference type="PANTHER" id="PTHR44196">
    <property type="entry name" value="DEHYDROGENASE/REDUCTASE SDR FAMILY MEMBER 7B"/>
    <property type="match status" value="1"/>
</dbReference>
<dbReference type="EMBL" id="JAOB01000060">
    <property type="protein sequence ID" value="EUA30583.1"/>
    <property type="molecule type" value="Genomic_DNA"/>
</dbReference>
<dbReference type="AlphaFoldDB" id="X8AHT2"/>
<evidence type="ECO:0000313" key="3">
    <source>
        <dbReference type="EMBL" id="EUA30583.1"/>
    </source>
</evidence>
<gene>
    <name evidence="3" type="ORF">I553_4840</name>
</gene>
<dbReference type="InterPro" id="IPR002347">
    <property type="entry name" value="SDR_fam"/>
</dbReference>
<accession>X8AHT2</accession>
<evidence type="ECO:0000256" key="2">
    <source>
        <dbReference type="ARBA" id="ARBA00023002"/>
    </source>
</evidence>
<sequence length="279" mass="29208">MQGGTAKGTLPVIVKDKVFVVTGAGDGIGRDVALTLVHKGARVAAVDISESGLRETAARVGGCERLSTHTIDVVDRSAVSALPDVVAQTHGAVDGVVSVAGIIHKFARFDDLAFSDIERVINVNFYGVLNVTKAFLPVLLKRPEANITAVSSMGSFVSVPGQTVYGASKAAVKALMEGLDAELRDTDVRVSVVFPGAIATNIAVNSGALTPEASAARAQSMRMTPSAVAATKIVRGIEKGSRHIRVGWDSIMLDKLSRLAPAQTARLVHSRMRDLLSNS</sequence>
<evidence type="ECO:0000256" key="1">
    <source>
        <dbReference type="ARBA" id="ARBA00006484"/>
    </source>
</evidence>
<dbReference type="PATRIC" id="fig|1299334.3.peg.6514"/>
<comment type="similarity">
    <text evidence="1">Belongs to the short-chain dehydrogenases/reductases (SDR) family.</text>
</comment>
<dbReference type="PRINTS" id="PR00081">
    <property type="entry name" value="GDHRDH"/>
</dbReference>
<dbReference type="Gene3D" id="3.40.50.720">
    <property type="entry name" value="NAD(P)-binding Rossmann-like Domain"/>
    <property type="match status" value="1"/>
</dbReference>
<protein>
    <submittedName>
        <fullName evidence="3">Short chain dehydrogenase family protein</fullName>
    </submittedName>
</protein>
<dbReference type="CDD" id="cd05233">
    <property type="entry name" value="SDR_c"/>
    <property type="match status" value="1"/>
</dbReference>
<dbReference type="InterPro" id="IPR036291">
    <property type="entry name" value="NAD(P)-bd_dom_sf"/>
</dbReference>
<dbReference type="GO" id="GO:0016491">
    <property type="term" value="F:oxidoreductase activity"/>
    <property type="evidence" value="ECO:0007669"/>
    <property type="project" value="UniProtKB-KW"/>
</dbReference>
<keyword evidence="2" id="KW-0560">Oxidoreductase</keyword>
<dbReference type="SUPFAM" id="SSF51735">
    <property type="entry name" value="NAD(P)-binding Rossmann-fold domains"/>
    <property type="match status" value="1"/>
</dbReference>
<comment type="caution">
    <text evidence="3">The sequence shown here is derived from an EMBL/GenBank/DDBJ whole genome shotgun (WGS) entry which is preliminary data.</text>
</comment>
<proteinExistence type="inferred from homology"/>
<dbReference type="GO" id="GO:0016020">
    <property type="term" value="C:membrane"/>
    <property type="evidence" value="ECO:0007669"/>
    <property type="project" value="TreeGrafter"/>
</dbReference>
<name>X8AHT2_MYCXE</name>
<dbReference type="Pfam" id="PF00106">
    <property type="entry name" value="adh_short"/>
    <property type="match status" value="1"/>
</dbReference>
<dbReference type="PANTHER" id="PTHR44196:SF1">
    <property type="entry name" value="DEHYDROGENASE_REDUCTASE SDR FAMILY MEMBER 7B"/>
    <property type="match status" value="1"/>
</dbReference>
<reference evidence="3" key="1">
    <citation type="submission" date="2014-01" db="EMBL/GenBank/DDBJ databases">
        <authorList>
            <person name="Brown-Elliot B."/>
            <person name="Wallace R."/>
            <person name="Lenaerts A."/>
            <person name="Ordway D."/>
            <person name="DeGroote M.A."/>
            <person name="Parker T."/>
            <person name="Sizemore C."/>
            <person name="Tallon L.J."/>
            <person name="Sadzewicz L.K."/>
            <person name="Sengamalay N."/>
            <person name="Fraser C.M."/>
            <person name="Hine E."/>
            <person name="Shefchek K.A."/>
            <person name="Das S.P."/>
            <person name="Tettelin H."/>
        </authorList>
    </citation>
    <scope>NUCLEOTIDE SEQUENCE [LARGE SCALE GENOMIC DNA]</scope>
    <source>
        <strain evidence="3">4042</strain>
    </source>
</reference>